<feature type="repeat" description="TPR" evidence="3">
    <location>
        <begin position="411"/>
        <end position="444"/>
    </location>
</feature>
<dbReference type="PROSITE" id="PS50005">
    <property type="entry name" value="TPR"/>
    <property type="match status" value="6"/>
</dbReference>
<dbReference type="InterPro" id="IPR013105">
    <property type="entry name" value="TPR_2"/>
</dbReference>
<evidence type="ECO:0000313" key="5">
    <source>
        <dbReference type="EMBL" id="MBE9118067.1"/>
    </source>
</evidence>
<dbReference type="Gene3D" id="2.40.10.10">
    <property type="entry name" value="Trypsin-like serine proteases"/>
    <property type="match status" value="2"/>
</dbReference>
<dbReference type="GO" id="GO:0006508">
    <property type="term" value="P:proteolysis"/>
    <property type="evidence" value="ECO:0007669"/>
    <property type="project" value="UniProtKB-KW"/>
</dbReference>
<dbReference type="EMBL" id="JADEWZ010000036">
    <property type="protein sequence ID" value="MBE9118067.1"/>
    <property type="molecule type" value="Genomic_DNA"/>
</dbReference>
<feature type="signal peptide" evidence="4">
    <location>
        <begin position="1"/>
        <end position="26"/>
    </location>
</feature>
<keyword evidence="2 3" id="KW-0802">TPR repeat</keyword>
<keyword evidence="6" id="KW-1185">Reference proteome</keyword>
<dbReference type="Pfam" id="PF07719">
    <property type="entry name" value="TPR_2"/>
    <property type="match status" value="1"/>
</dbReference>
<dbReference type="Pfam" id="PF13365">
    <property type="entry name" value="Trypsin_2"/>
    <property type="match status" value="1"/>
</dbReference>
<accession>A0A8J7IUZ4</accession>
<feature type="repeat" description="TPR" evidence="3">
    <location>
        <begin position="479"/>
        <end position="512"/>
    </location>
</feature>
<proteinExistence type="predicted"/>
<protein>
    <submittedName>
        <fullName evidence="5">Serine protease</fullName>
    </submittedName>
</protein>
<dbReference type="InterPro" id="IPR051685">
    <property type="entry name" value="Ycf3/AcsC/BcsC/TPR_MFPF"/>
</dbReference>
<organism evidence="5 6">
    <name type="scientific">Lusitaniella coriacea LEGE 07157</name>
    <dbReference type="NCBI Taxonomy" id="945747"/>
    <lineage>
        <taxon>Bacteria</taxon>
        <taxon>Bacillati</taxon>
        <taxon>Cyanobacteriota</taxon>
        <taxon>Cyanophyceae</taxon>
        <taxon>Spirulinales</taxon>
        <taxon>Lusitaniellaceae</taxon>
        <taxon>Lusitaniella</taxon>
    </lineage>
</organism>
<evidence type="ECO:0000313" key="6">
    <source>
        <dbReference type="Proteomes" id="UP000654482"/>
    </source>
</evidence>
<dbReference type="Gene3D" id="1.25.40.10">
    <property type="entry name" value="Tetratricopeptide repeat domain"/>
    <property type="match status" value="2"/>
</dbReference>
<feature type="repeat" description="TPR" evidence="3">
    <location>
        <begin position="274"/>
        <end position="307"/>
    </location>
</feature>
<dbReference type="InterPro" id="IPR019734">
    <property type="entry name" value="TPR_rpt"/>
</dbReference>
<keyword evidence="1" id="KW-0677">Repeat</keyword>
<dbReference type="RefSeq" id="WP_194031149.1">
    <property type="nucleotide sequence ID" value="NZ_JADEWZ010000036.1"/>
</dbReference>
<evidence type="ECO:0000256" key="4">
    <source>
        <dbReference type="SAM" id="SignalP"/>
    </source>
</evidence>
<dbReference type="PANTHER" id="PTHR44943">
    <property type="entry name" value="CELLULOSE SYNTHASE OPERON PROTEIN C"/>
    <property type="match status" value="1"/>
</dbReference>
<dbReference type="GO" id="GO:0008233">
    <property type="term" value="F:peptidase activity"/>
    <property type="evidence" value="ECO:0007669"/>
    <property type="project" value="UniProtKB-KW"/>
</dbReference>
<evidence type="ECO:0000256" key="3">
    <source>
        <dbReference type="PROSITE-ProRule" id="PRU00339"/>
    </source>
</evidence>
<reference evidence="5" key="1">
    <citation type="submission" date="2020-10" db="EMBL/GenBank/DDBJ databases">
        <authorList>
            <person name="Castelo-Branco R."/>
            <person name="Eusebio N."/>
            <person name="Adriana R."/>
            <person name="Vieira A."/>
            <person name="Brugerolle De Fraissinette N."/>
            <person name="Rezende De Castro R."/>
            <person name="Schneider M.P."/>
            <person name="Vasconcelos V."/>
            <person name="Leao P.N."/>
        </authorList>
    </citation>
    <scope>NUCLEOTIDE SEQUENCE</scope>
    <source>
        <strain evidence="5">LEGE 07157</strain>
    </source>
</reference>
<keyword evidence="5" id="KW-0645">Protease</keyword>
<dbReference type="AlphaFoldDB" id="A0A8J7IUZ4"/>
<dbReference type="PANTHER" id="PTHR44943:SF8">
    <property type="entry name" value="TPR REPEAT-CONTAINING PROTEIN MJ0263"/>
    <property type="match status" value="1"/>
</dbReference>
<feature type="chain" id="PRO_5035258804" evidence="4">
    <location>
        <begin position="27"/>
        <end position="527"/>
    </location>
</feature>
<dbReference type="InterPro" id="IPR009003">
    <property type="entry name" value="Peptidase_S1_PA"/>
</dbReference>
<comment type="caution">
    <text evidence="5">The sequence shown here is derived from an EMBL/GenBank/DDBJ whole genome shotgun (WGS) entry which is preliminary data.</text>
</comment>
<evidence type="ECO:0000256" key="1">
    <source>
        <dbReference type="ARBA" id="ARBA00022737"/>
    </source>
</evidence>
<dbReference type="Pfam" id="PF13432">
    <property type="entry name" value="TPR_16"/>
    <property type="match status" value="3"/>
</dbReference>
<dbReference type="SUPFAM" id="SSF50494">
    <property type="entry name" value="Trypsin-like serine proteases"/>
    <property type="match status" value="1"/>
</dbReference>
<name>A0A8J7IUZ4_9CYAN</name>
<dbReference type="SUPFAM" id="SSF48452">
    <property type="entry name" value="TPR-like"/>
    <property type="match status" value="1"/>
</dbReference>
<dbReference type="InterPro" id="IPR011990">
    <property type="entry name" value="TPR-like_helical_dom_sf"/>
</dbReference>
<feature type="repeat" description="TPR" evidence="3">
    <location>
        <begin position="308"/>
        <end position="341"/>
    </location>
</feature>
<evidence type="ECO:0000256" key="2">
    <source>
        <dbReference type="ARBA" id="ARBA00022803"/>
    </source>
</evidence>
<sequence length="527" mass="58134">MTIFNGFRATMLGAAIVIALPQVASALTINAVDRIARATTVLIDGLNPGSGVIVARQGDRYSVLTAKHVVETEDEYTIVAPDGRRYPLNYATVQLLPGVDLALLEFESDRAYEVATLAQYPDTTQFRHVFVSGWANAEAQQSHRLAPGLLMGRNFALTHAKDPMVNGYELFYTSITELGMSGGPVFDTDGRAIGIHGRVEGEEIYDNTSGQVFRIKLGFSSGIPIQTFLRLAPETGTSLNLRVENRPPSALTPQESANLAAALRLPPVQGNLSAINWINRGNELYRVEQFNDSLQAFDRAIALNSNLYQAWYGRAQALYILGNYPEALSAFDRVLQSQPRLPIVWRNKGVILTLIGQPQEALSAFDRATRLQPDDYISWYLRGNLFRTHLEAPQAALGSYDRAIQIQPNFADAWTGRGKALGDIGNFSAALTSFDRATHLNPNLGDAWHWRGLLLLDLGRFESALNAFDRAISISANDPQLWLYRGISLANLGRYGDAAESAQRALNIEPRDREILEFLNSLSPFLP</sequence>
<keyword evidence="5" id="KW-0378">Hydrolase</keyword>
<dbReference type="SMART" id="SM00028">
    <property type="entry name" value="TPR"/>
    <property type="match status" value="7"/>
</dbReference>
<gene>
    <name evidence="5" type="ORF">IQ249_19405</name>
</gene>
<feature type="repeat" description="TPR" evidence="3">
    <location>
        <begin position="445"/>
        <end position="478"/>
    </location>
</feature>
<dbReference type="Proteomes" id="UP000654482">
    <property type="component" value="Unassembled WGS sequence"/>
</dbReference>
<dbReference type="InterPro" id="IPR043504">
    <property type="entry name" value="Peptidase_S1_PA_chymotrypsin"/>
</dbReference>
<keyword evidence="4" id="KW-0732">Signal</keyword>
<feature type="repeat" description="TPR" evidence="3">
    <location>
        <begin position="342"/>
        <end position="375"/>
    </location>
</feature>